<evidence type="ECO:0000256" key="2">
    <source>
        <dbReference type="ARBA" id="ARBA00012438"/>
    </source>
</evidence>
<dbReference type="InterPro" id="IPR001789">
    <property type="entry name" value="Sig_transdc_resp-reg_receiver"/>
</dbReference>
<gene>
    <name evidence="17" type="ORF">SAMN02745704_02885</name>
</gene>
<dbReference type="Pfam" id="PF08447">
    <property type="entry name" value="PAS_3"/>
    <property type="match status" value="1"/>
</dbReference>
<keyword evidence="18" id="KW-1185">Reference proteome</keyword>
<feature type="transmembrane region" description="Helical" evidence="12">
    <location>
        <begin position="12"/>
        <end position="32"/>
    </location>
</feature>
<dbReference type="Pfam" id="PF08448">
    <property type="entry name" value="PAS_4"/>
    <property type="match status" value="1"/>
</dbReference>
<evidence type="ECO:0000256" key="12">
    <source>
        <dbReference type="SAM" id="Phobius"/>
    </source>
</evidence>
<evidence type="ECO:0000256" key="6">
    <source>
        <dbReference type="ARBA" id="ARBA00022777"/>
    </source>
</evidence>
<evidence type="ECO:0000256" key="10">
    <source>
        <dbReference type="ARBA" id="ARBA00068150"/>
    </source>
</evidence>
<dbReference type="CDD" id="cd16922">
    <property type="entry name" value="HATPase_EvgS-ArcB-TorS-like"/>
    <property type="match status" value="1"/>
</dbReference>
<dbReference type="SMART" id="SM00387">
    <property type="entry name" value="HATPase_c"/>
    <property type="match status" value="1"/>
</dbReference>
<feature type="domain" description="PAS" evidence="15">
    <location>
        <begin position="214"/>
        <end position="286"/>
    </location>
</feature>
<evidence type="ECO:0000259" key="16">
    <source>
        <dbReference type="PROSITE" id="PS50113"/>
    </source>
</evidence>
<name>A0A1T4Y8T5_9BACT</name>
<dbReference type="Pfam" id="PF00072">
    <property type="entry name" value="Response_reg"/>
    <property type="match status" value="1"/>
</dbReference>
<dbReference type="PRINTS" id="PR00344">
    <property type="entry name" value="BCTRLSENSOR"/>
</dbReference>
<keyword evidence="6" id="KW-0418">Kinase</keyword>
<dbReference type="AlphaFoldDB" id="A0A1T4Y8T5"/>
<dbReference type="PROSITE" id="PS50113">
    <property type="entry name" value="PAC"/>
    <property type="match status" value="1"/>
</dbReference>
<evidence type="ECO:0000256" key="5">
    <source>
        <dbReference type="ARBA" id="ARBA00022741"/>
    </source>
</evidence>
<dbReference type="SMART" id="SM00388">
    <property type="entry name" value="HisKA"/>
    <property type="match status" value="1"/>
</dbReference>
<protein>
    <recommendedName>
        <fullName evidence="10">Sensory/regulatory protein RpfC</fullName>
        <ecNumber evidence="2">2.7.13.3</ecNumber>
    </recommendedName>
</protein>
<dbReference type="InterPro" id="IPR000014">
    <property type="entry name" value="PAS"/>
</dbReference>
<keyword evidence="4" id="KW-0808">Transferase</keyword>
<dbReference type="CDD" id="cd00082">
    <property type="entry name" value="HisKA"/>
    <property type="match status" value="1"/>
</dbReference>
<comment type="subunit">
    <text evidence="9">At low DSF concentrations, interacts with RpfF.</text>
</comment>
<evidence type="ECO:0000313" key="17">
    <source>
        <dbReference type="EMBL" id="SKA97918.1"/>
    </source>
</evidence>
<evidence type="ECO:0000313" key="18">
    <source>
        <dbReference type="Proteomes" id="UP000190027"/>
    </source>
</evidence>
<dbReference type="PROSITE" id="PS50110">
    <property type="entry name" value="RESPONSE_REGULATORY"/>
    <property type="match status" value="1"/>
</dbReference>
<dbReference type="InterPro" id="IPR036890">
    <property type="entry name" value="HATPase_C_sf"/>
</dbReference>
<dbReference type="InterPro" id="IPR013655">
    <property type="entry name" value="PAS_fold_3"/>
</dbReference>
<feature type="domain" description="Response regulatory" evidence="14">
    <location>
        <begin position="606"/>
        <end position="725"/>
    </location>
</feature>
<dbReference type="EMBL" id="FUYC01000038">
    <property type="protein sequence ID" value="SKA97918.1"/>
    <property type="molecule type" value="Genomic_DNA"/>
</dbReference>
<dbReference type="PROSITE" id="PS50109">
    <property type="entry name" value="HIS_KIN"/>
    <property type="match status" value="1"/>
</dbReference>
<keyword evidence="7" id="KW-0067">ATP-binding</keyword>
<feature type="modified residue" description="4-aspartylphosphate" evidence="11">
    <location>
        <position position="655"/>
    </location>
</feature>
<keyword evidence="12" id="KW-1133">Transmembrane helix</keyword>
<dbReference type="RefSeq" id="WP_078718423.1">
    <property type="nucleotide sequence ID" value="NZ_FUYC01000038.1"/>
</dbReference>
<dbReference type="PANTHER" id="PTHR45339">
    <property type="entry name" value="HYBRID SIGNAL TRANSDUCTION HISTIDINE KINASE J"/>
    <property type="match status" value="1"/>
</dbReference>
<dbReference type="InterPro" id="IPR000700">
    <property type="entry name" value="PAS-assoc_C"/>
</dbReference>
<dbReference type="Gene3D" id="1.10.287.130">
    <property type="match status" value="1"/>
</dbReference>
<evidence type="ECO:0000256" key="7">
    <source>
        <dbReference type="ARBA" id="ARBA00022840"/>
    </source>
</evidence>
<evidence type="ECO:0000256" key="3">
    <source>
        <dbReference type="ARBA" id="ARBA00022553"/>
    </source>
</evidence>
<dbReference type="FunFam" id="1.10.287.130:FF:000002">
    <property type="entry name" value="Two-component osmosensing histidine kinase"/>
    <property type="match status" value="1"/>
</dbReference>
<evidence type="ECO:0000256" key="9">
    <source>
        <dbReference type="ARBA" id="ARBA00064003"/>
    </source>
</evidence>
<dbReference type="GO" id="GO:0000155">
    <property type="term" value="F:phosphorelay sensor kinase activity"/>
    <property type="evidence" value="ECO:0007669"/>
    <property type="project" value="InterPro"/>
</dbReference>
<dbReference type="Pfam" id="PF02518">
    <property type="entry name" value="HATPase_c"/>
    <property type="match status" value="1"/>
</dbReference>
<evidence type="ECO:0000256" key="1">
    <source>
        <dbReference type="ARBA" id="ARBA00000085"/>
    </source>
</evidence>
<dbReference type="InterPro" id="IPR013656">
    <property type="entry name" value="PAS_4"/>
</dbReference>
<dbReference type="Gene3D" id="3.40.50.2300">
    <property type="match status" value="1"/>
</dbReference>
<keyword evidence="12" id="KW-0812">Transmembrane</keyword>
<dbReference type="InterPro" id="IPR004358">
    <property type="entry name" value="Sig_transdc_His_kin-like_C"/>
</dbReference>
<dbReference type="PANTHER" id="PTHR45339:SF1">
    <property type="entry name" value="HYBRID SIGNAL TRANSDUCTION HISTIDINE KINASE J"/>
    <property type="match status" value="1"/>
</dbReference>
<keyword evidence="3 11" id="KW-0597">Phosphoprotein</keyword>
<dbReference type="GO" id="GO:0005524">
    <property type="term" value="F:ATP binding"/>
    <property type="evidence" value="ECO:0007669"/>
    <property type="project" value="UniProtKB-KW"/>
</dbReference>
<dbReference type="InterPro" id="IPR036097">
    <property type="entry name" value="HisK_dim/P_sf"/>
</dbReference>
<dbReference type="SMART" id="SM00091">
    <property type="entry name" value="PAS"/>
    <property type="match status" value="2"/>
</dbReference>
<dbReference type="Proteomes" id="UP000190027">
    <property type="component" value="Unassembled WGS sequence"/>
</dbReference>
<keyword evidence="12" id="KW-0472">Membrane</keyword>
<accession>A0A1T4Y8T5</accession>
<feature type="domain" description="Histidine kinase" evidence="13">
    <location>
        <begin position="361"/>
        <end position="583"/>
    </location>
</feature>
<dbReference type="FunFam" id="3.30.565.10:FF:000010">
    <property type="entry name" value="Sensor histidine kinase RcsC"/>
    <property type="match status" value="1"/>
</dbReference>
<organism evidence="17 18">
    <name type="scientific">Paucidesulfovibrio gracilis DSM 16080</name>
    <dbReference type="NCBI Taxonomy" id="1121449"/>
    <lineage>
        <taxon>Bacteria</taxon>
        <taxon>Pseudomonadati</taxon>
        <taxon>Thermodesulfobacteriota</taxon>
        <taxon>Desulfovibrionia</taxon>
        <taxon>Desulfovibrionales</taxon>
        <taxon>Desulfovibrionaceae</taxon>
        <taxon>Paucidesulfovibrio</taxon>
    </lineage>
</organism>
<reference evidence="17 18" key="1">
    <citation type="submission" date="2017-02" db="EMBL/GenBank/DDBJ databases">
        <authorList>
            <person name="Peterson S.W."/>
        </authorList>
    </citation>
    <scope>NUCLEOTIDE SEQUENCE [LARGE SCALE GENOMIC DNA]</scope>
    <source>
        <strain evidence="17 18">DSM 16080</strain>
    </source>
</reference>
<dbReference type="InterPro" id="IPR003594">
    <property type="entry name" value="HATPase_dom"/>
</dbReference>
<dbReference type="CDD" id="cd00130">
    <property type="entry name" value="PAS"/>
    <property type="match status" value="2"/>
</dbReference>
<keyword evidence="5" id="KW-0547">Nucleotide-binding</keyword>
<dbReference type="Gene3D" id="3.30.565.10">
    <property type="entry name" value="Histidine kinase-like ATPase, C-terminal domain"/>
    <property type="match status" value="1"/>
</dbReference>
<dbReference type="InterPro" id="IPR005467">
    <property type="entry name" value="His_kinase_dom"/>
</dbReference>
<keyword evidence="8" id="KW-0902">Two-component regulatory system</keyword>
<comment type="catalytic activity">
    <reaction evidence="1">
        <text>ATP + protein L-histidine = ADP + protein N-phospho-L-histidine.</text>
        <dbReference type="EC" id="2.7.13.3"/>
    </reaction>
</comment>
<dbReference type="InterPro" id="IPR001610">
    <property type="entry name" value="PAC"/>
</dbReference>
<dbReference type="InterPro" id="IPR003661">
    <property type="entry name" value="HisK_dim/P_dom"/>
</dbReference>
<dbReference type="Gene3D" id="3.30.450.20">
    <property type="entry name" value="PAS domain"/>
    <property type="match status" value="2"/>
</dbReference>
<dbReference type="SUPFAM" id="SSF55785">
    <property type="entry name" value="PYP-like sensor domain (PAS domain)"/>
    <property type="match status" value="2"/>
</dbReference>
<evidence type="ECO:0000256" key="4">
    <source>
        <dbReference type="ARBA" id="ARBA00022679"/>
    </source>
</evidence>
<dbReference type="SMART" id="SM00448">
    <property type="entry name" value="REC"/>
    <property type="match status" value="1"/>
</dbReference>
<dbReference type="Pfam" id="PF00512">
    <property type="entry name" value="HisKA"/>
    <property type="match status" value="1"/>
</dbReference>
<dbReference type="CDD" id="cd17546">
    <property type="entry name" value="REC_hyHK_CKI1_RcsC-like"/>
    <property type="match status" value="1"/>
</dbReference>
<dbReference type="InterPro" id="IPR011006">
    <property type="entry name" value="CheY-like_superfamily"/>
</dbReference>
<feature type="transmembrane region" description="Helical" evidence="12">
    <location>
        <begin position="53"/>
        <end position="74"/>
    </location>
</feature>
<dbReference type="OrthoDB" id="5438911at2"/>
<dbReference type="SUPFAM" id="SSF47384">
    <property type="entry name" value="Homodimeric domain of signal transducing histidine kinase"/>
    <property type="match status" value="1"/>
</dbReference>
<feature type="domain" description="PAS" evidence="15">
    <location>
        <begin position="87"/>
        <end position="158"/>
    </location>
</feature>
<dbReference type="EC" id="2.7.13.3" evidence="2"/>
<evidence type="ECO:0000256" key="11">
    <source>
        <dbReference type="PROSITE-ProRule" id="PRU00169"/>
    </source>
</evidence>
<dbReference type="PROSITE" id="PS50112">
    <property type="entry name" value="PAS"/>
    <property type="match status" value="2"/>
</dbReference>
<evidence type="ECO:0000259" key="14">
    <source>
        <dbReference type="PROSITE" id="PS50110"/>
    </source>
</evidence>
<evidence type="ECO:0000259" key="15">
    <source>
        <dbReference type="PROSITE" id="PS50112"/>
    </source>
</evidence>
<sequence>MANDNAPSSSGGQSALLIALVYAACGFLWILLSDRAVELIISDPGMLGLVQTYKGWFFVFATAALLYVLVRSLFNRVIRAQRTLHMQTGYLLDVMRRLPLAVQGYDEERRVVLWNESSEKLYGYTEEEALGRRLEDLIIPPELRDVVVENVTRWISEDTVIPSEELTLSRKDGRDAEVFSSHIMIREPEGRRIMFCLDVDLGFLKSVQRELEEKERMLRLTLEGTNDGIWDYHLDTGEVRCSPRWARMMGFDPMAVERQGCRFAEGIHPEDRDSARRAMEDYLQDRSPEYSTKFRLRHQDGSWRWIYSRGQVVERDSMGNPLRMVGAHTDITELKQIQQNLREAMERAEHASQAKSEFLANMSHEIRTPLNGLMGMLQLMAMDETLNPENREYLETALSSGRSLLSIIGDVLDFSKLDAGVMDVAREPFELADVLETVMANFLVPAEDKELMLELEVAPGVPRFLLGDAGRLRQILFNLVGNALKFTDKGSIKISVSPLLSLPDTARVLFVVQDTGIGIPDDRIEDMFGAFTQVDGSYARRFQGTGLGLGIVRRLVQLLGGGVTVDSELGQGTAFYVNLPFGRLAPGERPEQRQVKECPMPDCSLQVLIAEDDRVNLILAQKMVERLGHTVTTAMNGMEAVEKLRKQPFDCILMDVQMPIMDGLSATKAIREDEALGAMRRIPIIALTAHAMAGHKAKFLAAGMDGYLSKPVDMDALNRTLCQFQNELRSA</sequence>
<proteinExistence type="predicted"/>
<dbReference type="SUPFAM" id="SSF52172">
    <property type="entry name" value="CheY-like"/>
    <property type="match status" value="1"/>
</dbReference>
<feature type="domain" description="PAC" evidence="16">
    <location>
        <begin position="290"/>
        <end position="343"/>
    </location>
</feature>
<evidence type="ECO:0000256" key="8">
    <source>
        <dbReference type="ARBA" id="ARBA00023012"/>
    </source>
</evidence>
<dbReference type="STRING" id="1121449.SAMN02745704_02885"/>
<dbReference type="NCBIfam" id="TIGR00229">
    <property type="entry name" value="sensory_box"/>
    <property type="match status" value="2"/>
</dbReference>
<dbReference type="InterPro" id="IPR035965">
    <property type="entry name" value="PAS-like_dom_sf"/>
</dbReference>
<evidence type="ECO:0000259" key="13">
    <source>
        <dbReference type="PROSITE" id="PS50109"/>
    </source>
</evidence>
<dbReference type="SUPFAM" id="SSF55874">
    <property type="entry name" value="ATPase domain of HSP90 chaperone/DNA topoisomerase II/histidine kinase"/>
    <property type="match status" value="1"/>
</dbReference>
<dbReference type="SMART" id="SM00086">
    <property type="entry name" value="PAC"/>
    <property type="match status" value="1"/>
</dbReference>